<keyword evidence="1" id="KW-0732">Signal</keyword>
<dbReference type="Pfam" id="PF01841">
    <property type="entry name" value="Transglut_core"/>
    <property type="match status" value="1"/>
</dbReference>
<dbReference type="SUPFAM" id="SSF54001">
    <property type="entry name" value="Cysteine proteinases"/>
    <property type="match status" value="1"/>
</dbReference>
<organism evidence="4 5">
    <name type="scientific">Pedobacter punctiformis</name>
    <dbReference type="NCBI Taxonomy" id="3004097"/>
    <lineage>
        <taxon>Bacteria</taxon>
        <taxon>Pseudomonadati</taxon>
        <taxon>Bacteroidota</taxon>
        <taxon>Sphingobacteriia</taxon>
        <taxon>Sphingobacteriales</taxon>
        <taxon>Sphingobacteriaceae</taxon>
        <taxon>Pedobacter</taxon>
    </lineage>
</organism>
<reference evidence="4" key="1">
    <citation type="submission" date="2022-12" db="EMBL/GenBank/DDBJ databases">
        <title>Genome sequence of HCMS5-2.</title>
        <authorList>
            <person name="Woo H."/>
        </authorList>
    </citation>
    <scope>NUCLEOTIDE SEQUENCE</scope>
    <source>
        <strain evidence="4">HCMS5-2</strain>
    </source>
</reference>
<evidence type="ECO:0000259" key="3">
    <source>
        <dbReference type="Pfam" id="PF12969"/>
    </source>
</evidence>
<evidence type="ECO:0000313" key="5">
    <source>
        <dbReference type="Proteomes" id="UP001144347"/>
    </source>
</evidence>
<dbReference type="Gene3D" id="2.60.40.3140">
    <property type="match status" value="1"/>
</dbReference>
<dbReference type="EMBL" id="JAPWGM010000002">
    <property type="protein sequence ID" value="MCZ4243909.1"/>
    <property type="molecule type" value="Genomic_DNA"/>
</dbReference>
<dbReference type="Gene3D" id="2.60.120.1130">
    <property type="match status" value="1"/>
</dbReference>
<gene>
    <name evidence="4" type="ORF">O0955_07805</name>
</gene>
<protein>
    <submittedName>
        <fullName evidence="4">DUF3857 domain-containing protein</fullName>
    </submittedName>
</protein>
<evidence type="ECO:0000259" key="2">
    <source>
        <dbReference type="Pfam" id="PF01841"/>
    </source>
</evidence>
<dbReference type="Proteomes" id="UP001144347">
    <property type="component" value="Unassembled WGS sequence"/>
</dbReference>
<dbReference type="RefSeq" id="WP_269426980.1">
    <property type="nucleotide sequence ID" value="NZ_JAPWGM010000002.1"/>
</dbReference>
<feature type="domain" description="Transglutaminase-like" evidence="2">
    <location>
        <begin position="300"/>
        <end position="380"/>
    </location>
</feature>
<sequence>MKKFLTLIFLCFITLSTYAQNFNFGGVSAEDYIFDRNKIDSTANAVVLREFGTAMMQFNDNNGRLELYFDHHVRIKIYNKEGFKEANIIIPLYKDANREETVSDLKASTFNYVDGNFIETAMDKKAVFNEERGKYTRLTKFTLPNLKEGSIIEYSYRLTSPNIFNFKTWEFQSDIPKVHSEYVVFIPGNYNYNVSLRGYQKLTDQKSEISKECLRVGGAAVDCSKIMYLMKNVPAFIEEDNMTAASNFKSAIYFELSDVQHFNGSKTSYTKTWKDVDYEIVSDRNIGDQMKRKDLFKDLILNLTKNATTDLDKAKAIYDYIKKQIKWNNYYGKYSEEGIKKALDLRSGNVADINLSLIAALSAANLDAEAVILSTRENGTVNKLYPVISDFNYLVAKVNIGDKSYMLDASEPLLPFGLLPLRCINDQGRVINLKKPSYWIDLKADQKSIINYILIGKLNADGKVTGTITTHSLGYAAFNKRKEIKKYNSTDEYVEKLDERLNKMKILNFKINNIDSTENTLTEIYDVEFTMFDELKDQFYFSPFLVNTISKNPFNLNQRTYPVDLGTTSDERIIIKISLPAHYELLEKPKDLAIGLPNSGGKYLLQTTLEEDIISLSQILQFNKAIYEPEEYLYLKEFYSKIIQNQKTELLLKKAK</sequence>
<name>A0ABT4L7L4_9SPHI</name>
<dbReference type="InterPro" id="IPR002931">
    <property type="entry name" value="Transglutaminase-like"/>
</dbReference>
<comment type="caution">
    <text evidence="4">The sequence shown here is derived from an EMBL/GenBank/DDBJ whole genome shotgun (WGS) entry which is preliminary data.</text>
</comment>
<evidence type="ECO:0000256" key="1">
    <source>
        <dbReference type="SAM" id="SignalP"/>
    </source>
</evidence>
<feature type="signal peptide" evidence="1">
    <location>
        <begin position="1"/>
        <end position="19"/>
    </location>
</feature>
<feature type="chain" id="PRO_5045489136" evidence="1">
    <location>
        <begin position="20"/>
        <end position="656"/>
    </location>
</feature>
<dbReference type="InterPro" id="IPR038765">
    <property type="entry name" value="Papain-like_cys_pep_sf"/>
</dbReference>
<dbReference type="InterPro" id="IPR024618">
    <property type="entry name" value="DUF3857"/>
</dbReference>
<accession>A0ABT4L7L4</accession>
<dbReference type="Gene3D" id="3.10.620.30">
    <property type="match status" value="1"/>
</dbReference>
<keyword evidence="5" id="KW-1185">Reference proteome</keyword>
<dbReference type="Pfam" id="PF12969">
    <property type="entry name" value="DUF3857"/>
    <property type="match status" value="1"/>
</dbReference>
<feature type="domain" description="DUF3857" evidence="3">
    <location>
        <begin position="69"/>
        <end position="207"/>
    </location>
</feature>
<evidence type="ECO:0000313" key="4">
    <source>
        <dbReference type="EMBL" id="MCZ4243909.1"/>
    </source>
</evidence>
<proteinExistence type="predicted"/>